<proteinExistence type="predicted"/>
<organism evidence="1 2">
    <name type="scientific">Sistotremastrum suecicum HHB10207 ss-3</name>
    <dbReference type="NCBI Taxonomy" id="1314776"/>
    <lineage>
        <taxon>Eukaryota</taxon>
        <taxon>Fungi</taxon>
        <taxon>Dikarya</taxon>
        <taxon>Basidiomycota</taxon>
        <taxon>Agaricomycotina</taxon>
        <taxon>Agaricomycetes</taxon>
        <taxon>Sistotremastrales</taxon>
        <taxon>Sistotremastraceae</taxon>
        <taxon>Sistotremastrum</taxon>
    </lineage>
</organism>
<sequence>MSFDALPLEMQHKIIRNVQIDTIHPDVSKRDRLKRTLALTHVYAFLPNALYSSHQHTSNRAFRRAALSYHSLWSTIYLEWPAGAVQHFLEQAQRRTHPDITVFLDPKSTGTKDKQKNQKRWAEFLEREMAIIRDLRIKIYRYHHSPELSKALSDTPAPRLATFTLDLDQHQAQNANIRQLFNNHAPNLWSTRLHACAPFDGLSDFPSLAELMYRVTEHNFAELLGMLGRMPKLTYLSLKGADRWSVSPLPTHDPPLETIVLPLCTSLFIWFMNARRTQYILSKIDFPAVAHLDVRETIVEHNNGLLATIFDTLPKLPTIPGSDPRDRIFLGVCSDRLIIQFTGYRFQTEWTNFRFATVVNAVAAFQILFSVITDIICAPANILFLQPPTLHIENSITLDQGVDLSMGLADLSLLLSPIFETYSSVQALTLSGNTAPITQALHDRYPHLLPNLALLRIEPSPRGNLLETYDDLSIIRLQHTRHLGIENDMV</sequence>
<name>A0A165WXR3_9AGAM</name>
<evidence type="ECO:0000313" key="1">
    <source>
        <dbReference type="EMBL" id="KZT31628.1"/>
    </source>
</evidence>
<gene>
    <name evidence="1" type="ORF">SISSUDRAFT_1100588</name>
</gene>
<accession>A0A165WXR3</accession>
<evidence type="ECO:0000313" key="2">
    <source>
        <dbReference type="Proteomes" id="UP000076798"/>
    </source>
</evidence>
<dbReference type="AlphaFoldDB" id="A0A165WXR3"/>
<protein>
    <recommendedName>
        <fullName evidence="3">F-box domain-containing protein</fullName>
    </recommendedName>
</protein>
<dbReference type="OrthoDB" id="2269034at2759"/>
<dbReference type="Proteomes" id="UP000076798">
    <property type="component" value="Unassembled WGS sequence"/>
</dbReference>
<keyword evidence="2" id="KW-1185">Reference proteome</keyword>
<evidence type="ECO:0008006" key="3">
    <source>
        <dbReference type="Google" id="ProtNLM"/>
    </source>
</evidence>
<reference evidence="1 2" key="1">
    <citation type="journal article" date="2016" name="Mol. Biol. Evol.">
        <title>Comparative Genomics of Early-Diverging Mushroom-Forming Fungi Provides Insights into the Origins of Lignocellulose Decay Capabilities.</title>
        <authorList>
            <person name="Nagy L.G."/>
            <person name="Riley R."/>
            <person name="Tritt A."/>
            <person name="Adam C."/>
            <person name="Daum C."/>
            <person name="Floudas D."/>
            <person name="Sun H."/>
            <person name="Yadav J.S."/>
            <person name="Pangilinan J."/>
            <person name="Larsson K.H."/>
            <person name="Matsuura K."/>
            <person name="Barry K."/>
            <person name="Labutti K."/>
            <person name="Kuo R."/>
            <person name="Ohm R.A."/>
            <person name="Bhattacharya S.S."/>
            <person name="Shirouzu T."/>
            <person name="Yoshinaga Y."/>
            <person name="Martin F.M."/>
            <person name="Grigoriev I.V."/>
            <person name="Hibbett D.S."/>
        </authorList>
    </citation>
    <scope>NUCLEOTIDE SEQUENCE [LARGE SCALE GENOMIC DNA]</scope>
    <source>
        <strain evidence="1 2">HHB10207 ss-3</strain>
    </source>
</reference>
<dbReference type="EMBL" id="KV428509">
    <property type="protein sequence ID" value="KZT31628.1"/>
    <property type="molecule type" value="Genomic_DNA"/>
</dbReference>